<dbReference type="PROSITE" id="PS51257">
    <property type="entry name" value="PROKAR_LIPOPROTEIN"/>
    <property type="match status" value="1"/>
</dbReference>
<evidence type="ECO:0000256" key="1">
    <source>
        <dbReference type="ARBA" id="ARBA00003989"/>
    </source>
</evidence>
<comment type="caution">
    <text evidence="10">The sequence shown here is derived from an EMBL/GenBank/DDBJ whole genome shotgun (WGS) entry which is preliminary data.</text>
</comment>
<dbReference type="AlphaFoldDB" id="A0A3N1NLW5"/>
<evidence type="ECO:0000256" key="3">
    <source>
        <dbReference type="ARBA" id="ARBA00014028"/>
    </source>
</evidence>
<feature type="region of interest" description="Disordered" evidence="9">
    <location>
        <begin position="22"/>
        <end position="51"/>
    </location>
</feature>
<keyword evidence="5" id="KW-0732">Signal</keyword>
<dbReference type="EMBL" id="RJUK01000001">
    <property type="protein sequence ID" value="ROQ19792.1"/>
    <property type="molecule type" value="Genomic_DNA"/>
</dbReference>
<dbReference type="GO" id="GO:0030288">
    <property type="term" value="C:outer membrane-bounded periplasmic space"/>
    <property type="evidence" value="ECO:0007669"/>
    <property type="project" value="InterPro"/>
</dbReference>
<keyword evidence="11" id="KW-1185">Reference proteome</keyword>
<evidence type="ECO:0000256" key="8">
    <source>
        <dbReference type="ARBA" id="ARBA00023288"/>
    </source>
</evidence>
<evidence type="ECO:0000256" key="6">
    <source>
        <dbReference type="ARBA" id="ARBA00023136"/>
    </source>
</evidence>
<dbReference type="PANTHER" id="PTHR41164:SF1">
    <property type="entry name" value="CURLI PRODUCTION ASSEMBLY_TRANSPORT COMPONENT CSGG"/>
    <property type="match status" value="1"/>
</dbReference>
<dbReference type="Proteomes" id="UP000273643">
    <property type="component" value="Unassembled WGS sequence"/>
</dbReference>
<dbReference type="Gene3D" id="3.40.50.10610">
    <property type="entry name" value="ABC-type transport auxiliary lipoprotein component"/>
    <property type="match status" value="1"/>
</dbReference>
<keyword evidence="8" id="KW-0449">Lipoprotein</keyword>
<sequence>MLRRFITPLAAISLMAGCATQTPPMDDVESSLSPEEQRAAQQAAQEAEQQPETLALKRKIAVGRISNETNYGRSLLRSGAQDELGNKVTDMFLQSLANSNNYLIFERPDIELLSREAELSGQEVNITGVDTLVIGSLTQFGRATTGERGFLSSSKTQEATATVDLRLVDVTTGRVFASVTGSGSSSVEQARTMGFGSAAGYDGSLNDRAIAAAVISAVDKMTGMFLERAWTADVLAVENDLIYISGGASQGVQPGMVFDIETRGRQVRSQTTGGTITLPGEKVAQLEILDLFGDDPLDQGAYGQLISGSIEGHDIKALTVKETRE</sequence>
<proteinExistence type="inferred from homology"/>
<keyword evidence="6" id="KW-0472">Membrane</keyword>
<comment type="similarity">
    <text evidence="2">Belongs to the CsgG family.</text>
</comment>
<reference evidence="10 11" key="1">
    <citation type="submission" date="2018-11" db="EMBL/GenBank/DDBJ databases">
        <title>Genomic Encyclopedia of Type Strains, Phase IV (KMG-IV): sequencing the most valuable type-strain genomes for metagenomic binning, comparative biology and taxonomic classification.</title>
        <authorList>
            <person name="Goeker M."/>
        </authorList>
    </citation>
    <scope>NUCLEOTIDE SEQUENCE [LARGE SCALE GENOMIC DNA]</scope>
    <source>
        <strain evidence="10 11">DSM 16974</strain>
    </source>
</reference>
<feature type="compositionally biased region" description="Low complexity" evidence="9">
    <location>
        <begin position="39"/>
        <end position="51"/>
    </location>
</feature>
<accession>A0A3N1NLW5</accession>
<organism evidence="10 11">
    <name type="scientific">Marinimicrobium koreense</name>
    <dbReference type="NCBI Taxonomy" id="306545"/>
    <lineage>
        <taxon>Bacteria</taxon>
        <taxon>Pseudomonadati</taxon>
        <taxon>Pseudomonadota</taxon>
        <taxon>Gammaproteobacteria</taxon>
        <taxon>Cellvibrionales</taxon>
        <taxon>Cellvibrionaceae</taxon>
        <taxon>Marinimicrobium</taxon>
    </lineage>
</organism>
<comment type="function">
    <text evidence="1">May be involved in the biogenesis of curli organelles.</text>
</comment>
<evidence type="ECO:0000256" key="7">
    <source>
        <dbReference type="ARBA" id="ARBA00023139"/>
    </source>
</evidence>
<evidence type="ECO:0000256" key="4">
    <source>
        <dbReference type="ARBA" id="ARBA00022475"/>
    </source>
</evidence>
<evidence type="ECO:0000313" key="11">
    <source>
        <dbReference type="Proteomes" id="UP000273643"/>
    </source>
</evidence>
<name>A0A3N1NLW5_9GAMM</name>
<keyword evidence="4" id="KW-1003">Cell membrane</keyword>
<protein>
    <recommendedName>
        <fullName evidence="3">Curli production assembly/transport component CsgG</fullName>
    </recommendedName>
</protein>
<dbReference type="Pfam" id="PF03783">
    <property type="entry name" value="CsgG"/>
    <property type="match status" value="1"/>
</dbReference>
<evidence type="ECO:0000256" key="9">
    <source>
        <dbReference type="SAM" id="MobiDB-lite"/>
    </source>
</evidence>
<dbReference type="PANTHER" id="PTHR41164">
    <property type="entry name" value="CURLI PRODUCTION ASSEMBLY/TRANSPORT COMPONENT CSGG"/>
    <property type="match status" value="1"/>
</dbReference>
<evidence type="ECO:0000313" key="10">
    <source>
        <dbReference type="EMBL" id="ROQ19792.1"/>
    </source>
</evidence>
<dbReference type="OrthoDB" id="9793163at2"/>
<dbReference type="InterPro" id="IPR005534">
    <property type="entry name" value="Curli_assmbl/transp-comp_CsgG"/>
</dbReference>
<keyword evidence="7" id="KW-0564">Palmitate</keyword>
<gene>
    <name evidence="10" type="ORF">EDC38_0380</name>
</gene>
<dbReference type="RefSeq" id="WP_123637091.1">
    <property type="nucleotide sequence ID" value="NZ_RJUK01000001.1"/>
</dbReference>
<evidence type="ECO:0000256" key="5">
    <source>
        <dbReference type="ARBA" id="ARBA00022729"/>
    </source>
</evidence>
<evidence type="ECO:0000256" key="2">
    <source>
        <dbReference type="ARBA" id="ARBA00008899"/>
    </source>
</evidence>